<evidence type="ECO:0000313" key="2">
    <source>
        <dbReference type="Proteomes" id="UP001375539"/>
    </source>
</evidence>
<proteinExistence type="predicted"/>
<accession>A0ACC6QPN2</accession>
<protein>
    <submittedName>
        <fullName evidence="1">DUF6193 family natural product biosynthesis protein</fullName>
    </submittedName>
</protein>
<name>A0ACC6QPN2_9ACTN</name>
<reference evidence="1" key="1">
    <citation type="submission" date="2024-03" db="EMBL/GenBank/DDBJ databases">
        <title>Novel Streptomyces species of biotechnological and ecological value are a feature of Machair soil.</title>
        <authorList>
            <person name="Prole J.R."/>
            <person name="Goodfellow M."/>
            <person name="Allenby N."/>
            <person name="Ward A.C."/>
        </authorList>
    </citation>
    <scope>NUCLEOTIDE SEQUENCE</scope>
    <source>
        <strain evidence="1">MS1.AVA.4</strain>
    </source>
</reference>
<dbReference type="EMBL" id="JBBKAI010000002">
    <property type="protein sequence ID" value="MEJ8660326.1"/>
    <property type="molecule type" value="Genomic_DNA"/>
</dbReference>
<organism evidence="1 2">
    <name type="scientific">Streptomyces pratisoli</name>
    <dbReference type="NCBI Taxonomy" id="3139917"/>
    <lineage>
        <taxon>Bacteria</taxon>
        <taxon>Bacillati</taxon>
        <taxon>Actinomycetota</taxon>
        <taxon>Actinomycetes</taxon>
        <taxon>Kitasatosporales</taxon>
        <taxon>Streptomycetaceae</taxon>
        <taxon>Streptomyces</taxon>
    </lineage>
</organism>
<gene>
    <name evidence="1" type="ORF">WKI58_28055</name>
</gene>
<keyword evidence="2" id="KW-1185">Reference proteome</keyword>
<dbReference type="Proteomes" id="UP001375539">
    <property type="component" value="Unassembled WGS sequence"/>
</dbReference>
<sequence length="81" mass="8726">MVRAAYEQPRLRNPYPGVSHGIMFFKQGDGLSGDPVGGYVYPREDGRFWVRGPLGVGSLGEVDTLEEAFALVVASLPEGGE</sequence>
<comment type="caution">
    <text evidence="1">The sequence shown here is derived from an EMBL/GenBank/DDBJ whole genome shotgun (WGS) entry which is preliminary data.</text>
</comment>
<evidence type="ECO:0000313" key="1">
    <source>
        <dbReference type="EMBL" id="MEJ8660326.1"/>
    </source>
</evidence>